<comment type="caution">
    <text evidence="1">The sequence shown here is derived from an EMBL/GenBank/DDBJ whole genome shotgun (WGS) entry which is preliminary data.</text>
</comment>
<sequence>MPLKTSTVHQLKKEMELLPREVLIDHCLRLAKYKKENKELLHYLLFESIDEDSYIEEVKTDIETEFKEINTDKFIYVKRSIRRIHKMTTKCIKHSGKKETEVELLICFCKQMQHCKMRLRRSTVMKNLYERQLINIEKALGKLHEDMRIDFEDELEEIKAGL</sequence>
<evidence type="ECO:0000313" key="2">
    <source>
        <dbReference type="Proteomes" id="UP001207408"/>
    </source>
</evidence>
<keyword evidence="2" id="KW-1185">Reference proteome</keyword>
<evidence type="ECO:0000313" key="1">
    <source>
        <dbReference type="EMBL" id="MCW3805443.1"/>
    </source>
</evidence>
<dbReference type="EMBL" id="JAPDPI010000011">
    <property type="protein sequence ID" value="MCW3805443.1"/>
    <property type="molecule type" value="Genomic_DNA"/>
</dbReference>
<name>A0AAE3MCJ4_9BACT</name>
<reference evidence="1" key="1">
    <citation type="submission" date="2022-10" db="EMBL/GenBank/DDBJ databases">
        <authorList>
            <person name="Yu W.X."/>
        </authorList>
    </citation>
    <scope>NUCLEOTIDE SEQUENCE</scope>
    <source>
        <strain evidence="1">D04</strain>
    </source>
</reference>
<dbReference type="Proteomes" id="UP001207408">
    <property type="component" value="Unassembled WGS sequence"/>
</dbReference>
<organism evidence="1 2">
    <name type="scientific">Plebeiibacterium marinum</name>
    <dbReference type="NCBI Taxonomy" id="2992111"/>
    <lineage>
        <taxon>Bacteria</taxon>
        <taxon>Pseudomonadati</taxon>
        <taxon>Bacteroidota</taxon>
        <taxon>Bacteroidia</taxon>
        <taxon>Marinilabiliales</taxon>
        <taxon>Marinilabiliaceae</taxon>
        <taxon>Plebeiibacterium</taxon>
    </lineage>
</organism>
<accession>A0AAE3MCJ4</accession>
<gene>
    <name evidence="1" type="ORF">OM074_07370</name>
</gene>
<protein>
    <submittedName>
        <fullName evidence="1">Uncharacterized protein</fullName>
    </submittedName>
</protein>
<dbReference type="AlphaFoldDB" id="A0AAE3MCJ4"/>
<dbReference type="RefSeq" id="WP_301198814.1">
    <property type="nucleotide sequence ID" value="NZ_JAPDPI010000011.1"/>
</dbReference>
<proteinExistence type="predicted"/>